<dbReference type="AlphaFoldDB" id="A0A9W6PXX3"/>
<accession>A0A9W6PXX3</accession>
<evidence type="ECO:0000256" key="1">
    <source>
        <dbReference type="SAM" id="Phobius"/>
    </source>
</evidence>
<sequence length="50" mass="5342">MVLGVILALWVLMGVIGWIMSMVKLFFFVGLAAVVVYLVVTLVSKAAKSG</sequence>
<dbReference type="Proteomes" id="UP001165124">
    <property type="component" value="Unassembled WGS sequence"/>
</dbReference>
<keyword evidence="1" id="KW-0812">Transmembrane</keyword>
<protein>
    <submittedName>
        <fullName evidence="2">Uncharacterized protein</fullName>
    </submittedName>
</protein>
<dbReference type="EMBL" id="BSRZ01000006">
    <property type="protein sequence ID" value="GLW64737.1"/>
    <property type="molecule type" value="Genomic_DNA"/>
</dbReference>
<comment type="caution">
    <text evidence="2">The sequence shown here is derived from an EMBL/GenBank/DDBJ whole genome shotgun (WGS) entry which is preliminary data.</text>
</comment>
<keyword evidence="1" id="KW-0472">Membrane</keyword>
<feature type="transmembrane region" description="Helical" evidence="1">
    <location>
        <begin position="27"/>
        <end position="47"/>
    </location>
</feature>
<evidence type="ECO:0000313" key="3">
    <source>
        <dbReference type="Proteomes" id="UP001165124"/>
    </source>
</evidence>
<keyword evidence="3" id="KW-1185">Reference proteome</keyword>
<gene>
    <name evidence="2" type="ORF">Arub01_29810</name>
</gene>
<evidence type="ECO:0000313" key="2">
    <source>
        <dbReference type="EMBL" id="GLW64737.1"/>
    </source>
</evidence>
<proteinExistence type="predicted"/>
<reference evidence="2" key="1">
    <citation type="submission" date="2023-02" db="EMBL/GenBank/DDBJ databases">
        <title>Actinomadura rubrobrunea NBRC 14622.</title>
        <authorList>
            <person name="Ichikawa N."/>
            <person name="Sato H."/>
            <person name="Tonouchi N."/>
        </authorList>
    </citation>
    <scope>NUCLEOTIDE SEQUENCE</scope>
    <source>
        <strain evidence="2">NBRC 14622</strain>
    </source>
</reference>
<organism evidence="2 3">
    <name type="scientific">Actinomadura rubrobrunea</name>
    <dbReference type="NCBI Taxonomy" id="115335"/>
    <lineage>
        <taxon>Bacteria</taxon>
        <taxon>Bacillati</taxon>
        <taxon>Actinomycetota</taxon>
        <taxon>Actinomycetes</taxon>
        <taxon>Streptosporangiales</taxon>
        <taxon>Thermomonosporaceae</taxon>
        <taxon>Actinomadura</taxon>
    </lineage>
</organism>
<keyword evidence="1" id="KW-1133">Transmembrane helix</keyword>
<name>A0A9W6PXX3_9ACTN</name>